<sequence length="516" mass="53343">MHTVWKGAISFGLVHVPVKMHTATEDKDISLRMIHNKCGSPLSYIRECPVCDTEVPWGDIVKGYEYESGHFVLFNKEELDALQEEASRSIAIQDFVDLQDIDPIYYQKTYYLSPDQAGTNAYQLLREALRLTNKIGIARVTLRAKSSLAAIRVIDNCLVMETMHFPDEIRAASAVPNVPAQVQVNDKELEMAKLLIGQLSTSFEPHQYKDEYRERLLSRIEQKIAGKEVKAAPQLHQETPIVDLMAALQASIQATMPGMAPAMIATDAGITAAGAQPRGAANASTSTAAKPRRRKAASGTGAAPVSNSAAPVDKPAGASSPAMRGAKAATPPLGVGGASQGGAPSSIGAESASAVTASPAPAASGCGRRRTANAPAAVDAASPAGATGTAGLIGEHIAASAALPASAAASLTAPAPAAADGAARRRRRTAKAAPEALTVGAAAVDSGASAKAVRSANAASAGPVDASAAKPRSTRRRRMQAAEAAPETAVSPAPAAESATAKPVRRTRRRKSEAHA</sequence>
<dbReference type="InterPro" id="IPR009187">
    <property type="entry name" value="Prok_Ku"/>
</dbReference>
<feature type="compositionally biased region" description="Basic residues" evidence="3">
    <location>
        <begin position="503"/>
        <end position="516"/>
    </location>
</feature>
<feature type="compositionally biased region" description="Low complexity" evidence="3">
    <location>
        <begin position="431"/>
        <end position="469"/>
    </location>
</feature>
<comment type="function">
    <text evidence="2">With LigD forms a non-homologous end joining (NHEJ) DNA repair enzyme, which repairs dsDNA breaks with reduced fidelity. Binds linear dsDNA with 5'- and 3'- overhangs but not closed circular dsDNA nor ssDNA. Recruits and stimulates the ligase activity of LigD.</text>
</comment>
<dbReference type="InterPro" id="IPR016194">
    <property type="entry name" value="SPOC-like_C_dom_sf"/>
</dbReference>
<evidence type="ECO:0000313" key="5">
    <source>
        <dbReference type="EMBL" id="MBD8498311.1"/>
    </source>
</evidence>
<feature type="region of interest" description="Disordered" evidence="3">
    <location>
        <begin position="276"/>
        <end position="352"/>
    </location>
</feature>
<organism evidence="5 6">
    <name type="scientific">Paenibacillus arenosi</name>
    <dbReference type="NCBI Taxonomy" id="2774142"/>
    <lineage>
        <taxon>Bacteria</taxon>
        <taxon>Bacillati</taxon>
        <taxon>Bacillota</taxon>
        <taxon>Bacilli</taxon>
        <taxon>Bacillales</taxon>
        <taxon>Paenibacillaceae</taxon>
        <taxon>Paenibacillus</taxon>
    </lineage>
</organism>
<dbReference type="Pfam" id="PF02735">
    <property type="entry name" value="Ku"/>
    <property type="match status" value="1"/>
</dbReference>
<evidence type="ECO:0000313" key="6">
    <source>
        <dbReference type="Proteomes" id="UP000634529"/>
    </source>
</evidence>
<keyword evidence="2" id="KW-0227">DNA damage</keyword>
<keyword evidence="1 2" id="KW-0238">DNA-binding</keyword>
<protein>
    <recommendedName>
        <fullName evidence="2">Non-homologous end joining protein Ku</fullName>
    </recommendedName>
</protein>
<dbReference type="CDD" id="cd00789">
    <property type="entry name" value="KU_like"/>
    <property type="match status" value="1"/>
</dbReference>
<dbReference type="PANTHER" id="PTHR41251">
    <property type="entry name" value="NON-HOMOLOGOUS END JOINING PROTEIN KU"/>
    <property type="match status" value="1"/>
</dbReference>
<reference evidence="5 6" key="1">
    <citation type="submission" date="2020-09" db="EMBL/GenBank/DDBJ databases">
        <title>Paenibacillus sp. CAU 1523 isolated from sand of Haeundae Beach.</title>
        <authorList>
            <person name="Kim W."/>
        </authorList>
    </citation>
    <scope>NUCLEOTIDE SEQUENCE [LARGE SCALE GENOMIC DNA]</scope>
    <source>
        <strain evidence="5 6">CAU 1523</strain>
    </source>
</reference>
<dbReference type="SUPFAM" id="SSF100939">
    <property type="entry name" value="SPOC domain-like"/>
    <property type="match status" value="1"/>
</dbReference>
<dbReference type="InterPro" id="IPR006164">
    <property type="entry name" value="DNA_bd_Ku70/Ku80"/>
</dbReference>
<dbReference type="PANTHER" id="PTHR41251:SF1">
    <property type="entry name" value="NON-HOMOLOGOUS END JOINING PROTEIN KU"/>
    <property type="match status" value="1"/>
</dbReference>
<keyword evidence="6" id="KW-1185">Reference proteome</keyword>
<comment type="similarity">
    <text evidence="2">Belongs to the prokaryotic Ku family.</text>
</comment>
<keyword evidence="2" id="KW-0233">DNA recombination</keyword>
<dbReference type="SMART" id="SM00559">
    <property type="entry name" value="Ku78"/>
    <property type="match status" value="1"/>
</dbReference>
<dbReference type="NCBIfam" id="TIGR02772">
    <property type="entry name" value="Ku_bact"/>
    <property type="match status" value="1"/>
</dbReference>
<evidence type="ECO:0000256" key="2">
    <source>
        <dbReference type="HAMAP-Rule" id="MF_01875"/>
    </source>
</evidence>
<comment type="subunit">
    <text evidence="2">Homodimer. Interacts with LigD.</text>
</comment>
<keyword evidence="2" id="KW-0234">DNA repair</keyword>
<feature type="region of interest" description="Disordered" evidence="3">
    <location>
        <begin position="413"/>
        <end position="516"/>
    </location>
</feature>
<name>A0ABR9AWP4_9BACL</name>
<proteinExistence type="inferred from homology"/>
<dbReference type="EMBL" id="JACYTN010000004">
    <property type="protein sequence ID" value="MBD8498311.1"/>
    <property type="molecule type" value="Genomic_DNA"/>
</dbReference>
<comment type="caution">
    <text evidence="5">The sequence shown here is derived from an EMBL/GenBank/DDBJ whole genome shotgun (WGS) entry which is preliminary data.</text>
</comment>
<evidence type="ECO:0000259" key="4">
    <source>
        <dbReference type="SMART" id="SM00559"/>
    </source>
</evidence>
<accession>A0ABR9AWP4</accession>
<gene>
    <name evidence="2" type="primary">ku</name>
    <name evidence="5" type="ORF">IFO66_08300</name>
</gene>
<evidence type="ECO:0000256" key="3">
    <source>
        <dbReference type="SAM" id="MobiDB-lite"/>
    </source>
</evidence>
<dbReference type="Gene3D" id="2.40.290.10">
    <property type="match status" value="1"/>
</dbReference>
<feature type="domain" description="Ku" evidence="4">
    <location>
        <begin position="52"/>
        <end position="180"/>
    </location>
</feature>
<evidence type="ECO:0000256" key="1">
    <source>
        <dbReference type="ARBA" id="ARBA00023125"/>
    </source>
</evidence>
<dbReference type="Proteomes" id="UP000634529">
    <property type="component" value="Unassembled WGS sequence"/>
</dbReference>
<dbReference type="HAMAP" id="MF_01875">
    <property type="entry name" value="Prokaryotic_Ku"/>
    <property type="match status" value="1"/>
</dbReference>